<keyword evidence="2" id="KW-1185">Reference proteome</keyword>
<proteinExistence type="predicted"/>
<sequence>MCEIFENQLPYLYTLLQVDVNDVFCVCIGDQLIGTIKKVTNGWEQIGGREMSNEFIDGVGKFLEHRFYNAEISMPSLVVGH</sequence>
<evidence type="ECO:0000313" key="2">
    <source>
        <dbReference type="Proteomes" id="UP000762110"/>
    </source>
</evidence>
<dbReference type="Proteomes" id="UP000762110">
    <property type="component" value="Unassembled WGS sequence"/>
</dbReference>
<protein>
    <submittedName>
        <fullName evidence="1">Uncharacterized protein</fullName>
    </submittedName>
</protein>
<reference evidence="1 2" key="1">
    <citation type="submission" date="2020-05" db="EMBL/GenBank/DDBJ databases">
        <title>Description of Pedobacter foliorum sp. nov.</title>
        <authorList>
            <person name="Qi S."/>
            <person name="Carlier A."/>
            <person name="Cnockaert M."/>
            <person name="Vandamme P."/>
        </authorList>
    </citation>
    <scope>NUCLEOTIDE SEQUENCE [LARGE SCALE GENOMIC DNA]</scope>
    <source>
        <strain evidence="1 2">LMG 31300</strain>
    </source>
</reference>
<accession>A0ABX2DAB8</accession>
<name>A0ABX2DAB8_9SPHI</name>
<comment type="caution">
    <text evidence="1">The sequence shown here is derived from an EMBL/GenBank/DDBJ whole genome shotgun (WGS) entry which is preliminary data.</text>
</comment>
<organism evidence="1 2">
    <name type="scientific">Pedobacter boryungensis</name>
    <dbReference type="NCBI Taxonomy" id="869962"/>
    <lineage>
        <taxon>Bacteria</taxon>
        <taxon>Pseudomonadati</taxon>
        <taxon>Bacteroidota</taxon>
        <taxon>Sphingobacteriia</taxon>
        <taxon>Sphingobacteriales</taxon>
        <taxon>Sphingobacteriaceae</taxon>
        <taxon>Pedobacter</taxon>
    </lineage>
</organism>
<gene>
    <name evidence="1" type="ORF">HQN85_04695</name>
</gene>
<evidence type="ECO:0000313" key="1">
    <source>
        <dbReference type="EMBL" id="NQX31007.1"/>
    </source>
</evidence>
<dbReference type="EMBL" id="JABMKV010000001">
    <property type="protein sequence ID" value="NQX31007.1"/>
    <property type="molecule type" value="Genomic_DNA"/>
</dbReference>